<dbReference type="EMBL" id="LWDD02000050">
    <property type="protein sequence ID" value="KAE8264711.1"/>
    <property type="molecule type" value="Genomic_DNA"/>
</dbReference>
<evidence type="ECO:0000256" key="1">
    <source>
        <dbReference type="SAM" id="MobiDB-lite"/>
    </source>
</evidence>
<reference evidence="2" key="3">
    <citation type="submission" date="2020-10" db="EMBL/GenBank/DDBJ databases">
        <authorList>
            <person name="Sedaghatjoo S."/>
        </authorList>
    </citation>
    <scope>NUCLEOTIDE SEQUENCE</scope>
    <source>
        <strain evidence="2">AZH3</strain>
    </source>
</reference>
<dbReference type="EMBL" id="CAJHJG010002137">
    <property type="protein sequence ID" value="CAD6917965.1"/>
    <property type="molecule type" value="Genomic_DNA"/>
</dbReference>
<feature type="region of interest" description="Disordered" evidence="1">
    <location>
        <begin position="366"/>
        <end position="388"/>
    </location>
</feature>
<keyword evidence="5" id="KW-1185">Reference proteome</keyword>
<protein>
    <submittedName>
        <fullName evidence="3">Uncharacterized protein</fullName>
    </submittedName>
</protein>
<evidence type="ECO:0000313" key="3">
    <source>
        <dbReference type="EMBL" id="KAE8264711.1"/>
    </source>
</evidence>
<name>A0A8T8TQ26_9BASI</name>
<dbReference type="AlphaFoldDB" id="A0A8T8TQ26"/>
<dbReference type="Proteomes" id="UP000077671">
    <property type="component" value="Unassembled WGS sequence"/>
</dbReference>
<comment type="caution">
    <text evidence="3">The sequence shown here is derived from an EMBL/GenBank/DDBJ whole genome shotgun (WGS) entry which is preliminary data.</text>
</comment>
<dbReference type="Proteomes" id="UP000836402">
    <property type="component" value="Unassembled WGS sequence"/>
</dbReference>
<feature type="region of interest" description="Disordered" evidence="1">
    <location>
        <begin position="307"/>
        <end position="343"/>
    </location>
</feature>
<sequence>MHFPLYANSVSTTDSTNQLLPSRLTLTPASTNRPNDPTLLESALKLVNSLNSRRGSRGSTVRSRYRTLPTERSWSGSLQSRDAELTAYQAQKENQEYGPRWLRSALLTPERGESAGMYASSRDAVRLGPFGSSDTLWNSASPTNEPPPNVFSRPFQSEWVDRSEGCEPEFISDLRPIPTMDHATCSPPPTPSSFRPWGFDSLGEVSDSGWTEWDALAAGPTQNEIDTKHFWTKHAAPAVTPPEILVPERDTFSAQLEKGSLSFQAGSSTDLGPLDDGSFTLNDDSGLVIDPDPMLASAHFADHDDDVFLPSSHHEAGAEYPSTAPTTHNHISDSPAGSEFSPNIRPFLPLASSPFLPTAASSYGNGNSKSFSRPVHHPDPAPKYDDSEDYLYDGVDDSFFEFLDATANMKDFGNAASSNDTTMLDSSF</sequence>
<evidence type="ECO:0000313" key="4">
    <source>
        <dbReference type="Proteomes" id="UP000077671"/>
    </source>
</evidence>
<organism evidence="3 4">
    <name type="scientific">Tilletia caries</name>
    <name type="common">wheat bunt fungus</name>
    <dbReference type="NCBI Taxonomy" id="13290"/>
    <lineage>
        <taxon>Eukaryota</taxon>
        <taxon>Fungi</taxon>
        <taxon>Dikarya</taxon>
        <taxon>Basidiomycota</taxon>
        <taxon>Ustilaginomycotina</taxon>
        <taxon>Exobasidiomycetes</taxon>
        <taxon>Tilletiales</taxon>
        <taxon>Tilletiaceae</taxon>
        <taxon>Tilletia</taxon>
    </lineage>
</organism>
<proteinExistence type="predicted"/>
<evidence type="ECO:0000313" key="2">
    <source>
        <dbReference type="EMBL" id="CAD6917965.1"/>
    </source>
</evidence>
<feature type="compositionally biased region" description="Basic and acidic residues" evidence="1">
    <location>
        <begin position="376"/>
        <end position="385"/>
    </location>
</feature>
<accession>A0A8T8TQ26</accession>
<reference evidence="3" key="1">
    <citation type="submission" date="2016-04" db="EMBL/GenBank/DDBJ databases">
        <authorList>
            <person name="Nguyen H.D."/>
            <person name="Kesanakurti P."/>
            <person name="Cullis J."/>
            <person name="Levesque C.A."/>
            <person name="Hambleton S."/>
        </authorList>
    </citation>
    <scope>NUCLEOTIDE SEQUENCE</scope>
    <source>
        <strain evidence="3">DAOMC 238032</strain>
    </source>
</reference>
<gene>
    <name evidence="3" type="ORF">A4X03_0g756</name>
    <name evidence="2" type="ORF">JKIAZH3_G8853</name>
</gene>
<reference evidence="3" key="2">
    <citation type="journal article" date="2019" name="IMA Fungus">
        <title>Genome sequencing and comparison of five Tilletia species to identify candidate genes for the detection of regulated species infecting wheat.</title>
        <authorList>
            <person name="Nguyen H.D.T."/>
            <person name="Sultana T."/>
            <person name="Kesanakurti P."/>
            <person name="Hambleton S."/>
        </authorList>
    </citation>
    <scope>NUCLEOTIDE SEQUENCE</scope>
    <source>
        <strain evidence="3">DAOMC 238032</strain>
    </source>
</reference>
<evidence type="ECO:0000313" key="5">
    <source>
        <dbReference type="Proteomes" id="UP000836402"/>
    </source>
</evidence>